<feature type="transmembrane region" description="Helical" evidence="1">
    <location>
        <begin position="139"/>
        <end position="163"/>
    </location>
</feature>
<evidence type="ECO:0000256" key="1">
    <source>
        <dbReference type="SAM" id="Phobius"/>
    </source>
</evidence>
<feature type="transmembrane region" description="Helical" evidence="1">
    <location>
        <begin position="76"/>
        <end position="96"/>
    </location>
</feature>
<keyword evidence="1" id="KW-1133">Transmembrane helix</keyword>
<gene>
    <name evidence="2" type="ORF">PLANPX_4117</name>
</gene>
<proteinExistence type="predicted"/>
<keyword evidence="1" id="KW-0472">Membrane</keyword>
<dbReference type="Proteomes" id="UP000326837">
    <property type="component" value="Chromosome"/>
</dbReference>
<dbReference type="EMBL" id="AP021861">
    <property type="protein sequence ID" value="BBO34505.1"/>
    <property type="molecule type" value="Genomic_DNA"/>
</dbReference>
<dbReference type="AlphaFoldDB" id="A0A5K7XDN6"/>
<reference evidence="3" key="1">
    <citation type="submission" date="2019-10" db="EMBL/GenBank/DDBJ databases">
        <title>Lacipirellula parvula gen. nov., sp. nov., representing a lineage of planctomycetes widespread in freshwater anoxic habitats, and description of the family Lacipirellulaceae.</title>
        <authorList>
            <person name="Dedysh S.N."/>
            <person name="Kulichevskaya I.S."/>
            <person name="Beletsky A.V."/>
            <person name="Rakitin A.L."/>
            <person name="Mardanov A.V."/>
            <person name="Ivanova A.A."/>
            <person name="Saltykova V.X."/>
            <person name="Rijpstra W.I.C."/>
            <person name="Sinninghe Damste J.S."/>
            <person name="Ravin N.V."/>
        </authorList>
    </citation>
    <scope>NUCLEOTIDE SEQUENCE [LARGE SCALE GENOMIC DNA]</scope>
    <source>
        <strain evidence="3">PX69</strain>
    </source>
</reference>
<accession>A0A5K7XDN6</accession>
<evidence type="ECO:0000313" key="2">
    <source>
        <dbReference type="EMBL" id="BBO34505.1"/>
    </source>
</evidence>
<keyword evidence="3" id="KW-1185">Reference proteome</keyword>
<sequence length="189" mass="20240">MSASVNSAGHVARPLSATVVGWLWIVGGVATFLSSWQDFFKARKFAAARPEAVNDPAVDAVLDAASALIGGSPLEFLVFTLLSTVAVVGGVGLLRLRVWGWRIVAAGLWLMLAATFVGLPYCLWTIFQEVREDPDGFNLFVIIVCIAVVMQLAFAGMTIGVMLRSLYGQRVREAVAANETLRRASSPLG</sequence>
<dbReference type="KEGG" id="lpav:PLANPX_4117"/>
<keyword evidence="1" id="KW-0812">Transmembrane</keyword>
<feature type="transmembrane region" description="Helical" evidence="1">
    <location>
        <begin position="103"/>
        <end position="127"/>
    </location>
</feature>
<organism evidence="2 3">
    <name type="scientific">Lacipirellula parvula</name>
    <dbReference type="NCBI Taxonomy" id="2650471"/>
    <lineage>
        <taxon>Bacteria</taxon>
        <taxon>Pseudomonadati</taxon>
        <taxon>Planctomycetota</taxon>
        <taxon>Planctomycetia</taxon>
        <taxon>Pirellulales</taxon>
        <taxon>Lacipirellulaceae</taxon>
        <taxon>Lacipirellula</taxon>
    </lineage>
</organism>
<evidence type="ECO:0000313" key="3">
    <source>
        <dbReference type="Proteomes" id="UP000326837"/>
    </source>
</evidence>
<protein>
    <submittedName>
        <fullName evidence="2">Uncharacterized protein</fullName>
    </submittedName>
</protein>
<name>A0A5K7XDN6_9BACT</name>
<feature type="transmembrane region" description="Helical" evidence="1">
    <location>
        <begin position="12"/>
        <end position="33"/>
    </location>
</feature>